<feature type="compositionally biased region" description="Polar residues" evidence="1">
    <location>
        <begin position="15"/>
        <end position="28"/>
    </location>
</feature>
<dbReference type="AlphaFoldDB" id="A0A453CSH2"/>
<protein>
    <submittedName>
        <fullName evidence="2">Uncharacterized protein</fullName>
    </submittedName>
</protein>
<proteinExistence type="predicted"/>
<sequence>AGATAANLRPRPATHPTTSEETNHQTRLSPIPKPAPGFHSDPSSPISV</sequence>
<reference evidence="3" key="1">
    <citation type="journal article" date="2014" name="Science">
        <title>Ancient hybridizations among the ancestral genomes of bread wheat.</title>
        <authorList>
            <consortium name="International Wheat Genome Sequencing Consortium,"/>
            <person name="Marcussen T."/>
            <person name="Sandve S.R."/>
            <person name="Heier L."/>
            <person name="Spannagl M."/>
            <person name="Pfeifer M."/>
            <person name="Jakobsen K.S."/>
            <person name="Wulff B.B."/>
            <person name="Steuernagel B."/>
            <person name="Mayer K.F."/>
            <person name="Olsen O.A."/>
        </authorList>
    </citation>
    <scope>NUCLEOTIDE SEQUENCE [LARGE SCALE GENOMIC DNA]</scope>
    <source>
        <strain evidence="3">cv. AL8/78</strain>
    </source>
</reference>
<feature type="region of interest" description="Disordered" evidence="1">
    <location>
        <begin position="1"/>
        <end position="48"/>
    </location>
</feature>
<accession>A0A453CSH2</accession>
<name>A0A453CSH2_AEGTS</name>
<dbReference type="EnsemblPlants" id="AET2Gv20946700.1">
    <property type="protein sequence ID" value="AET2Gv20946700.1"/>
    <property type="gene ID" value="AET2Gv20946700"/>
</dbReference>
<organism evidence="2 3">
    <name type="scientific">Aegilops tauschii subsp. strangulata</name>
    <name type="common">Goatgrass</name>
    <dbReference type="NCBI Taxonomy" id="200361"/>
    <lineage>
        <taxon>Eukaryota</taxon>
        <taxon>Viridiplantae</taxon>
        <taxon>Streptophyta</taxon>
        <taxon>Embryophyta</taxon>
        <taxon>Tracheophyta</taxon>
        <taxon>Spermatophyta</taxon>
        <taxon>Magnoliopsida</taxon>
        <taxon>Liliopsida</taxon>
        <taxon>Poales</taxon>
        <taxon>Poaceae</taxon>
        <taxon>BOP clade</taxon>
        <taxon>Pooideae</taxon>
        <taxon>Triticodae</taxon>
        <taxon>Triticeae</taxon>
        <taxon>Triticinae</taxon>
        <taxon>Aegilops</taxon>
    </lineage>
</organism>
<evidence type="ECO:0000313" key="2">
    <source>
        <dbReference type="EnsemblPlants" id="AET2Gv20946700.1"/>
    </source>
</evidence>
<evidence type="ECO:0000313" key="3">
    <source>
        <dbReference type="Proteomes" id="UP000015105"/>
    </source>
</evidence>
<keyword evidence="3" id="KW-1185">Reference proteome</keyword>
<reference evidence="2" key="4">
    <citation type="submission" date="2019-03" db="UniProtKB">
        <authorList>
            <consortium name="EnsemblPlants"/>
        </authorList>
    </citation>
    <scope>IDENTIFICATION</scope>
</reference>
<reference evidence="3" key="2">
    <citation type="journal article" date="2017" name="Nat. Plants">
        <title>The Aegilops tauschii genome reveals multiple impacts of transposons.</title>
        <authorList>
            <person name="Zhao G."/>
            <person name="Zou C."/>
            <person name="Li K."/>
            <person name="Wang K."/>
            <person name="Li T."/>
            <person name="Gao L."/>
            <person name="Zhang X."/>
            <person name="Wang H."/>
            <person name="Yang Z."/>
            <person name="Liu X."/>
            <person name="Jiang W."/>
            <person name="Mao L."/>
            <person name="Kong X."/>
            <person name="Jiao Y."/>
            <person name="Jia J."/>
        </authorList>
    </citation>
    <scope>NUCLEOTIDE SEQUENCE [LARGE SCALE GENOMIC DNA]</scope>
    <source>
        <strain evidence="3">cv. AL8/78</strain>
    </source>
</reference>
<reference evidence="2" key="3">
    <citation type="journal article" date="2017" name="Nature">
        <title>Genome sequence of the progenitor of the wheat D genome Aegilops tauschii.</title>
        <authorList>
            <person name="Luo M.C."/>
            <person name="Gu Y.Q."/>
            <person name="Puiu D."/>
            <person name="Wang H."/>
            <person name="Twardziok S.O."/>
            <person name="Deal K.R."/>
            <person name="Huo N."/>
            <person name="Zhu T."/>
            <person name="Wang L."/>
            <person name="Wang Y."/>
            <person name="McGuire P.E."/>
            <person name="Liu S."/>
            <person name="Long H."/>
            <person name="Ramasamy R.K."/>
            <person name="Rodriguez J.C."/>
            <person name="Van S.L."/>
            <person name="Yuan L."/>
            <person name="Wang Z."/>
            <person name="Xia Z."/>
            <person name="Xiao L."/>
            <person name="Anderson O.D."/>
            <person name="Ouyang S."/>
            <person name="Liang Y."/>
            <person name="Zimin A.V."/>
            <person name="Pertea G."/>
            <person name="Qi P."/>
            <person name="Bennetzen J.L."/>
            <person name="Dai X."/>
            <person name="Dawson M.W."/>
            <person name="Muller H.G."/>
            <person name="Kugler K."/>
            <person name="Rivarola-Duarte L."/>
            <person name="Spannagl M."/>
            <person name="Mayer K.F.X."/>
            <person name="Lu F.H."/>
            <person name="Bevan M.W."/>
            <person name="Leroy P."/>
            <person name="Li P."/>
            <person name="You F.M."/>
            <person name="Sun Q."/>
            <person name="Liu Z."/>
            <person name="Lyons E."/>
            <person name="Wicker T."/>
            <person name="Salzberg S.L."/>
            <person name="Devos K.M."/>
            <person name="Dvorak J."/>
        </authorList>
    </citation>
    <scope>NUCLEOTIDE SEQUENCE [LARGE SCALE GENOMIC DNA]</scope>
    <source>
        <strain evidence="2">cv. AL8/78</strain>
    </source>
</reference>
<dbReference type="Proteomes" id="UP000015105">
    <property type="component" value="Chromosome 2D"/>
</dbReference>
<dbReference type="Gramene" id="AET2Gv20946700.1">
    <property type="protein sequence ID" value="AET2Gv20946700.1"/>
    <property type="gene ID" value="AET2Gv20946700"/>
</dbReference>
<evidence type="ECO:0000256" key="1">
    <source>
        <dbReference type="SAM" id="MobiDB-lite"/>
    </source>
</evidence>
<reference evidence="2" key="5">
    <citation type="journal article" date="2021" name="G3 (Bethesda)">
        <title>Aegilops tauschii genome assembly Aet v5.0 features greater sequence contiguity and improved annotation.</title>
        <authorList>
            <person name="Wang L."/>
            <person name="Zhu T."/>
            <person name="Rodriguez J.C."/>
            <person name="Deal K.R."/>
            <person name="Dubcovsky J."/>
            <person name="McGuire P.E."/>
            <person name="Lux T."/>
            <person name="Spannagl M."/>
            <person name="Mayer K.F.X."/>
            <person name="Baldrich P."/>
            <person name="Meyers B.C."/>
            <person name="Huo N."/>
            <person name="Gu Y.Q."/>
            <person name="Zhou H."/>
            <person name="Devos K.M."/>
            <person name="Bennetzen J.L."/>
            <person name="Unver T."/>
            <person name="Budak H."/>
            <person name="Gulick P.J."/>
            <person name="Galiba G."/>
            <person name="Kalapos B."/>
            <person name="Nelson D.R."/>
            <person name="Li P."/>
            <person name="You F.M."/>
            <person name="Luo M.C."/>
            <person name="Dvorak J."/>
        </authorList>
    </citation>
    <scope>NUCLEOTIDE SEQUENCE [LARGE SCALE GENOMIC DNA]</scope>
    <source>
        <strain evidence="2">cv. AL8/78</strain>
    </source>
</reference>